<evidence type="ECO:0000256" key="9">
    <source>
        <dbReference type="ARBA" id="ARBA00023136"/>
    </source>
</evidence>
<dbReference type="Pfam" id="PF07963">
    <property type="entry name" value="N_methyl"/>
    <property type="match status" value="1"/>
</dbReference>
<evidence type="ECO:0000256" key="5">
    <source>
        <dbReference type="ARBA" id="ARBA00022481"/>
    </source>
</evidence>
<keyword evidence="4" id="KW-1003">Cell membrane</keyword>
<comment type="subcellular location">
    <subcellularLocation>
        <location evidence="1">Cell inner membrane</location>
        <topology evidence="1">Single-pass membrane protein</topology>
    </subcellularLocation>
</comment>
<keyword evidence="7 10" id="KW-0812">Transmembrane</keyword>
<dbReference type="RefSeq" id="WP_188025367.1">
    <property type="nucleotide sequence ID" value="NZ_JACHGR010000001.1"/>
</dbReference>
<evidence type="ECO:0000256" key="1">
    <source>
        <dbReference type="ARBA" id="ARBA00004377"/>
    </source>
</evidence>
<dbReference type="GO" id="GO:0015627">
    <property type="term" value="C:type II protein secretion system complex"/>
    <property type="evidence" value="ECO:0007669"/>
    <property type="project" value="InterPro"/>
</dbReference>
<keyword evidence="12" id="KW-1185">Reference proteome</keyword>
<feature type="transmembrane region" description="Helical" evidence="10">
    <location>
        <begin position="20"/>
        <end position="41"/>
    </location>
</feature>
<comment type="caution">
    <text evidence="11">The sequence shown here is derived from an EMBL/GenBank/DDBJ whole genome shotgun (WGS) entry which is preliminary data.</text>
</comment>
<comment type="similarity">
    <text evidence="2">Belongs to the GSP J family.</text>
</comment>
<evidence type="ECO:0000313" key="12">
    <source>
        <dbReference type="Proteomes" id="UP000585721"/>
    </source>
</evidence>
<dbReference type="NCBIfam" id="TIGR02532">
    <property type="entry name" value="IV_pilin_GFxxxE"/>
    <property type="match status" value="1"/>
</dbReference>
<dbReference type="SUPFAM" id="SSF54523">
    <property type="entry name" value="Pili subunits"/>
    <property type="match status" value="1"/>
</dbReference>
<evidence type="ECO:0000256" key="6">
    <source>
        <dbReference type="ARBA" id="ARBA00022519"/>
    </source>
</evidence>
<dbReference type="NCBIfam" id="TIGR01711">
    <property type="entry name" value="gspJ"/>
    <property type="match status" value="1"/>
</dbReference>
<organism evidence="11 12">
    <name type="scientific">Tolumonas osonensis</name>
    <dbReference type="NCBI Taxonomy" id="675874"/>
    <lineage>
        <taxon>Bacteria</taxon>
        <taxon>Pseudomonadati</taxon>
        <taxon>Pseudomonadota</taxon>
        <taxon>Gammaproteobacteria</taxon>
        <taxon>Aeromonadales</taxon>
        <taxon>Aeromonadaceae</taxon>
        <taxon>Tolumonas</taxon>
    </lineage>
</organism>
<name>A0A841GDA4_9GAMM</name>
<dbReference type="GO" id="GO:0005886">
    <property type="term" value="C:plasma membrane"/>
    <property type="evidence" value="ECO:0007669"/>
    <property type="project" value="UniProtKB-SubCell"/>
</dbReference>
<sequence length="215" mass="24167">MLPRPVSKSSQTGFTLLEVLLALVIFAMLSLSAYAVLQGVIRNDEVSRDKITRLSELQRAFATLSRDFTQTIPRPVRINGETSTVLFQAERFQLNSDDGAVMFVRAGWLNPGGELRRSELQRVGYRLRQQTLERLTYLYPDAVTGTEPAATPLLSKVTAFSLRFYRNGEWLTQWNTPTELPAAVEITLTLEDYGTIRRRFLLTGSETTADNGSSE</sequence>
<evidence type="ECO:0000256" key="4">
    <source>
        <dbReference type="ARBA" id="ARBA00022475"/>
    </source>
</evidence>
<accession>A0A841GDA4</accession>
<dbReference type="PROSITE" id="PS00409">
    <property type="entry name" value="PROKAR_NTER_METHYL"/>
    <property type="match status" value="1"/>
</dbReference>
<dbReference type="Gene3D" id="3.10.610.10">
    <property type="entry name" value="GSPII I/J protein-like"/>
    <property type="match status" value="1"/>
</dbReference>
<evidence type="ECO:0000256" key="8">
    <source>
        <dbReference type="ARBA" id="ARBA00022989"/>
    </source>
</evidence>
<keyword evidence="5" id="KW-0488">Methylation</keyword>
<dbReference type="GO" id="GO:0015628">
    <property type="term" value="P:protein secretion by the type II secretion system"/>
    <property type="evidence" value="ECO:0007669"/>
    <property type="project" value="InterPro"/>
</dbReference>
<keyword evidence="6" id="KW-0997">Cell inner membrane</keyword>
<proteinExistence type="inferred from homology"/>
<dbReference type="InterPro" id="IPR012902">
    <property type="entry name" value="N_methyl_site"/>
</dbReference>
<evidence type="ECO:0000256" key="10">
    <source>
        <dbReference type="SAM" id="Phobius"/>
    </source>
</evidence>
<evidence type="ECO:0000256" key="2">
    <source>
        <dbReference type="ARBA" id="ARBA00011084"/>
    </source>
</evidence>
<dbReference type="AlphaFoldDB" id="A0A841GDA4"/>
<gene>
    <name evidence="11" type="ORF">HNR75_000441</name>
</gene>
<protein>
    <recommendedName>
        <fullName evidence="3">Type II secretion system protein J</fullName>
    </recommendedName>
</protein>
<keyword evidence="9 10" id="KW-0472">Membrane</keyword>
<dbReference type="InterPro" id="IPR010055">
    <property type="entry name" value="T2SS_protein-GspJ"/>
</dbReference>
<evidence type="ECO:0000256" key="3">
    <source>
        <dbReference type="ARBA" id="ARBA00021539"/>
    </source>
</evidence>
<dbReference type="InterPro" id="IPR045584">
    <property type="entry name" value="Pilin-like"/>
</dbReference>
<dbReference type="Pfam" id="PF11612">
    <property type="entry name" value="T2SSJ"/>
    <property type="match status" value="1"/>
</dbReference>
<dbReference type="Proteomes" id="UP000585721">
    <property type="component" value="Unassembled WGS sequence"/>
</dbReference>
<dbReference type="PANTHER" id="PTHR39583">
    <property type="entry name" value="TYPE II SECRETION SYSTEM PROTEIN J-RELATED"/>
    <property type="match status" value="1"/>
</dbReference>
<keyword evidence="8 10" id="KW-1133">Transmembrane helix</keyword>
<reference evidence="11 12" key="1">
    <citation type="submission" date="2020-08" db="EMBL/GenBank/DDBJ databases">
        <title>Genomic Encyclopedia of Type Strains, Phase IV (KMG-IV): sequencing the most valuable type-strain genomes for metagenomic binning, comparative biology and taxonomic classification.</title>
        <authorList>
            <person name="Goeker M."/>
        </authorList>
    </citation>
    <scope>NUCLEOTIDE SEQUENCE [LARGE SCALE GENOMIC DNA]</scope>
    <source>
        <strain evidence="11 12">DSM 22975</strain>
    </source>
</reference>
<evidence type="ECO:0000256" key="7">
    <source>
        <dbReference type="ARBA" id="ARBA00022692"/>
    </source>
</evidence>
<dbReference type="EMBL" id="JACHGR010000001">
    <property type="protein sequence ID" value="MBB6054576.1"/>
    <property type="molecule type" value="Genomic_DNA"/>
</dbReference>
<dbReference type="PANTHER" id="PTHR39583:SF2">
    <property type="entry name" value="TYPE II SECRETION SYSTEM PROTEIN J"/>
    <property type="match status" value="1"/>
</dbReference>
<dbReference type="InterPro" id="IPR051621">
    <property type="entry name" value="T2SS_protein_J"/>
</dbReference>
<evidence type="ECO:0000313" key="11">
    <source>
        <dbReference type="EMBL" id="MBB6054576.1"/>
    </source>
</evidence>
<dbReference type="Gene3D" id="2.10.70.20">
    <property type="entry name" value="gspk-gspi-gspj complex like domains"/>
    <property type="match status" value="1"/>
</dbReference>